<dbReference type="AlphaFoldDB" id="A0A941CYQ4"/>
<keyword evidence="2" id="KW-1185">Reference proteome</keyword>
<feature type="non-terminal residue" evidence="1">
    <location>
        <position position="99"/>
    </location>
</feature>
<accession>A0A941CYQ4</accession>
<sequence length="99" mass="11159">PVAAMSPQGMENRRNEMSLPHFVKNVFGQVEKEFYQEINPQLNTDTRISGINALLSQLGYKIGFSNGYFVFNESSGIQTATGVEAEQQRTVQFIKDVRD</sequence>
<name>A0A941CYQ4_9BACI</name>
<evidence type="ECO:0000313" key="2">
    <source>
        <dbReference type="Proteomes" id="UP000675431"/>
    </source>
</evidence>
<reference evidence="1 2" key="1">
    <citation type="submission" date="2021-04" db="EMBL/GenBank/DDBJ databases">
        <title>Allobacillus sp. nov. SKP8-2 isolated from shrimp paste.</title>
        <authorList>
            <person name="Tanasupawat S."/>
            <person name="Yiamsombat S."/>
            <person name="Kanchanasin P."/>
            <person name="Kuncharoen N."/>
        </authorList>
    </citation>
    <scope>NUCLEOTIDE SEQUENCE [LARGE SCALE GENOMIC DNA]</scope>
    <source>
        <strain evidence="1 2">SKP8-2</strain>
    </source>
</reference>
<gene>
    <name evidence="1" type="ORF">KC820_13000</name>
</gene>
<organism evidence="1 2">
    <name type="scientific">Allobacillus saliphilus</name>
    <dbReference type="NCBI Taxonomy" id="2912308"/>
    <lineage>
        <taxon>Bacteria</taxon>
        <taxon>Bacillati</taxon>
        <taxon>Bacillota</taxon>
        <taxon>Bacilli</taxon>
        <taxon>Bacillales</taxon>
        <taxon>Bacillaceae</taxon>
        <taxon>Allobacillus</taxon>
    </lineage>
</organism>
<dbReference type="Proteomes" id="UP000675431">
    <property type="component" value="Unassembled WGS sequence"/>
</dbReference>
<protein>
    <submittedName>
        <fullName evidence="1">Uncharacterized protein</fullName>
    </submittedName>
</protein>
<evidence type="ECO:0000313" key="1">
    <source>
        <dbReference type="EMBL" id="MBR7555035.1"/>
    </source>
</evidence>
<dbReference type="EMBL" id="JAGSIE010000064">
    <property type="protein sequence ID" value="MBR7555035.1"/>
    <property type="molecule type" value="Genomic_DNA"/>
</dbReference>
<proteinExistence type="predicted"/>
<comment type="caution">
    <text evidence="1">The sequence shown here is derived from an EMBL/GenBank/DDBJ whole genome shotgun (WGS) entry which is preliminary data.</text>
</comment>
<feature type="non-terminal residue" evidence="1">
    <location>
        <position position="1"/>
    </location>
</feature>